<gene>
    <name evidence="1" type="ORF">SAMN05445060_3279</name>
</gene>
<dbReference type="InterPro" id="IPR029058">
    <property type="entry name" value="AB_hydrolase_fold"/>
</dbReference>
<evidence type="ECO:0000313" key="2">
    <source>
        <dbReference type="Proteomes" id="UP000186218"/>
    </source>
</evidence>
<reference evidence="1 2" key="1">
    <citation type="submission" date="2017-01" db="EMBL/GenBank/DDBJ databases">
        <authorList>
            <person name="Mah S.A."/>
            <person name="Swanson W.J."/>
            <person name="Moy G.W."/>
            <person name="Vacquier V.D."/>
        </authorList>
    </citation>
    <scope>NUCLEOTIDE SEQUENCE [LARGE SCALE GENOMIC DNA]</scope>
    <source>
        <strain evidence="1 2">CPCC 203464</strain>
    </source>
</reference>
<dbReference type="AlphaFoldDB" id="A0A1N7GY98"/>
<evidence type="ECO:0000313" key="1">
    <source>
        <dbReference type="EMBL" id="SIS17532.1"/>
    </source>
</evidence>
<dbReference type="InterPro" id="IPR053228">
    <property type="entry name" value="Stereospecific_Lipase"/>
</dbReference>
<keyword evidence="2" id="KW-1185">Reference proteome</keyword>
<dbReference type="EMBL" id="FTNT01000010">
    <property type="protein sequence ID" value="SIS17532.1"/>
    <property type="molecule type" value="Genomic_DNA"/>
</dbReference>
<dbReference type="PANTHER" id="PTHR37574">
    <property type="entry name" value="LIPASE B"/>
    <property type="match status" value="1"/>
</dbReference>
<dbReference type="GO" id="GO:0016787">
    <property type="term" value="F:hydrolase activity"/>
    <property type="evidence" value="ECO:0007669"/>
    <property type="project" value="InterPro"/>
</dbReference>
<proteinExistence type="predicted"/>
<dbReference type="Proteomes" id="UP000186218">
    <property type="component" value="Unassembled WGS sequence"/>
</dbReference>
<dbReference type="GO" id="GO:0016042">
    <property type="term" value="P:lipid catabolic process"/>
    <property type="evidence" value="ECO:0007669"/>
    <property type="project" value="InterPro"/>
</dbReference>
<sequence>MSTNTLSRLFGDAMTVPLKVGNMLRSGRSHDHLAPDQPLENPAAADSALAQQQKIVYNFFSGIAPEIANPGGALPGANRWDDPLDADHPYPVILMHGTGGGGQTNWGTYVPLLFNDGYSVFTLTYGALKHRPWPINALGGMAPIEDSAAEFGEFVDKVLDRTGATQIDVVGHSQGTLVPNYYAKFLGGAPNIRKYISLSPLWEGTGAFGVGVLKQVDLRLGIDPLKILPCRAAAQMTKGSEFIEKLNSGGTPYVDGIEYTNISTRFDEFVRPYTSGQVEPLPGQSVTNIVVQENCGQDFSDHLGICGSPRAAQHVLNALDPKVAEQVPCSFVPPFFG</sequence>
<accession>A0A1N7GY98</accession>
<protein>
    <submittedName>
        <fullName evidence="1">Lipase (Class 2)</fullName>
    </submittedName>
</protein>
<dbReference type="STRING" id="1344003.SAMN05445060_3279"/>
<organism evidence="1 2">
    <name type="scientific">Williamsia sterculiae</name>
    <dbReference type="NCBI Taxonomy" id="1344003"/>
    <lineage>
        <taxon>Bacteria</taxon>
        <taxon>Bacillati</taxon>
        <taxon>Actinomycetota</taxon>
        <taxon>Actinomycetes</taxon>
        <taxon>Mycobacteriales</taxon>
        <taxon>Nocardiaceae</taxon>
        <taxon>Williamsia</taxon>
    </lineage>
</organism>
<dbReference type="InterPro" id="IPR002918">
    <property type="entry name" value="Lipase_EstA/Esterase_EstB"/>
</dbReference>
<dbReference type="SUPFAM" id="SSF53474">
    <property type="entry name" value="alpha/beta-Hydrolases"/>
    <property type="match status" value="1"/>
</dbReference>
<name>A0A1N7GY98_9NOCA</name>
<dbReference type="PANTHER" id="PTHR37574:SF1">
    <property type="entry name" value="LIPASE B"/>
    <property type="match status" value="1"/>
</dbReference>
<dbReference type="Pfam" id="PF01674">
    <property type="entry name" value="Lipase_2"/>
    <property type="match status" value="1"/>
</dbReference>
<dbReference type="RefSeq" id="WP_234974433.1">
    <property type="nucleotide sequence ID" value="NZ_FTNT01000010.1"/>
</dbReference>
<dbReference type="Gene3D" id="3.40.50.1820">
    <property type="entry name" value="alpha/beta hydrolase"/>
    <property type="match status" value="1"/>
</dbReference>